<evidence type="ECO:0000313" key="4">
    <source>
        <dbReference type="Proteomes" id="UP000664859"/>
    </source>
</evidence>
<evidence type="ECO:0000313" key="3">
    <source>
        <dbReference type="EMBL" id="KAG5175314.1"/>
    </source>
</evidence>
<keyword evidence="4" id="KW-1185">Reference proteome</keyword>
<feature type="domain" description="Exocyst complex component Sec10-like alpha-helical bundle" evidence="2">
    <location>
        <begin position="46"/>
        <end position="263"/>
    </location>
</feature>
<sequence length="394" mass="41250">MVGHLVIPALRAASQLLPNPVTASSATLKDILGDAPPPLPPRQLYEVVAACTGASRALQEHHRDVVSTGMEGTPTVRTIALETRRSHVQQVEGAAGRVLQKALEMVAAGTERILANRKAKDDYALRDDSAAAMDASRTVKALCALLQDQYALATHCLPGTDMTALWQAVGLCALTLFCDHLKRARVTVAGAFVLANDVNALRRALGAVGAPRVDAALEDLREVANLFLVPPANLGALMETGRLAAMPRGDLLAYVRQRADYAPAGPGGGARAAWARELFGADDAAAALPPEAREIKLGGFKERFAAELGSFAVAQPAEHRANKNHTYKSGSESALPPLRSRAASNALTHAKRSSVRSPSAATPRSSRDGGGSGGGGGGVALCARKAALRRRRRA</sequence>
<dbReference type="PANTHER" id="PTHR12100:SF0">
    <property type="entry name" value="EXOCYST COMPLEX COMPONENT 5"/>
    <property type="match status" value="1"/>
</dbReference>
<dbReference type="GO" id="GO:0000145">
    <property type="term" value="C:exocyst"/>
    <property type="evidence" value="ECO:0007669"/>
    <property type="project" value="TreeGrafter"/>
</dbReference>
<dbReference type="GO" id="GO:0006893">
    <property type="term" value="P:Golgi to plasma membrane transport"/>
    <property type="evidence" value="ECO:0007669"/>
    <property type="project" value="TreeGrafter"/>
</dbReference>
<dbReference type="OrthoDB" id="125856at2759"/>
<proteinExistence type="predicted"/>
<dbReference type="EMBL" id="JAFCMP010000551">
    <property type="protein sequence ID" value="KAG5175314.1"/>
    <property type="molecule type" value="Genomic_DNA"/>
</dbReference>
<dbReference type="InterPro" id="IPR048627">
    <property type="entry name" value="Sec10_HB"/>
</dbReference>
<dbReference type="GO" id="GO:0006887">
    <property type="term" value="P:exocytosis"/>
    <property type="evidence" value="ECO:0007669"/>
    <property type="project" value="TreeGrafter"/>
</dbReference>
<feature type="compositionally biased region" description="Gly residues" evidence="1">
    <location>
        <begin position="368"/>
        <end position="379"/>
    </location>
</feature>
<comment type="caution">
    <text evidence="3">The sequence shown here is derived from an EMBL/GenBank/DDBJ whole genome shotgun (WGS) entry which is preliminary data.</text>
</comment>
<dbReference type="PANTHER" id="PTHR12100">
    <property type="entry name" value="SEC10"/>
    <property type="match status" value="1"/>
</dbReference>
<feature type="compositionally biased region" description="Low complexity" evidence="1">
    <location>
        <begin position="355"/>
        <end position="364"/>
    </location>
</feature>
<gene>
    <name evidence="3" type="ORF">JKP88DRAFT_265846</name>
</gene>
<organism evidence="3 4">
    <name type="scientific">Tribonema minus</name>
    <dbReference type="NCBI Taxonomy" id="303371"/>
    <lineage>
        <taxon>Eukaryota</taxon>
        <taxon>Sar</taxon>
        <taxon>Stramenopiles</taxon>
        <taxon>Ochrophyta</taxon>
        <taxon>PX clade</taxon>
        <taxon>Xanthophyceae</taxon>
        <taxon>Tribonematales</taxon>
        <taxon>Tribonemataceae</taxon>
        <taxon>Tribonema</taxon>
    </lineage>
</organism>
<dbReference type="Pfam" id="PF07393">
    <property type="entry name" value="Sec10_HB"/>
    <property type="match status" value="1"/>
</dbReference>
<dbReference type="AlphaFoldDB" id="A0A836C795"/>
<dbReference type="Proteomes" id="UP000664859">
    <property type="component" value="Unassembled WGS sequence"/>
</dbReference>
<evidence type="ECO:0000259" key="2">
    <source>
        <dbReference type="Pfam" id="PF07393"/>
    </source>
</evidence>
<evidence type="ECO:0000256" key="1">
    <source>
        <dbReference type="SAM" id="MobiDB-lite"/>
    </source>
</evidence>
<protein>
    <submittedName>
        <fullName evidence="3">Exocyst complex component Sec10-domain-containing protein</fullName>
    </submittedName>
</protein>
<dbReference type="InterPro" id="IPR009976">
    <property type="entry name" value="Sec10-like"/>
</dbReference>
<feature type="region of interest" description="Disordered" evidence="1">
    <location>
        <begin position="316"/>
        <end position="394"/>
    </location>
</feature>
<name>A0A836C795_9STRA</name>
<accession>A0A836C795</accession>
<reference evidence="3" key="1">
    <citation type="submission" date="2021-02" db="EMBL/GenBank/DDBJ databases">
        <title>First Annotated Genome of the Yellow-green Alga Tribonema minus.</title>
        <authorList>
            <person name="Mahan K.M."/>
        </authorList>
    </citation>
    <scope>NUCLEOTIDE SEQUENCE</scope>
    <source>
        <strain evidence="3">UTEX B ZZ1240</strain>
    </source>
</reference>